<reference evidence="2" key="1">
    <citation type="submission" date="2022-08" db="EMBL/GenBank/DDBJ databases">
        <authorList>
            <person name="Kallberg Y."/>
            <person name="Tangrot J."/>
            <person name="Rosling A."/>
        </authorList>
    </citation>
    <scope>NUCLEOTIDE SEQUENCE</scope>
    <source>
        <strain evidence="2">Wild A</strain>
    </source>
</reference>
<evidence type="ECO:0000313" key="3">
    <source>
        <dbReference type="Proteomes" id="UP001153678"/>
    </source>
</evidence>
<feature type="region of interest" description="Disordered" evidence="1">
    <location>
        <begin position="166"/>
        <end position="191"/>
    </location>
</feature>
<dbReference type="OrthoDB" id="2407081at2759"/>
<feature type="non-terminal residue" evidence="2">
    <location>
        <position position="493"/>
    </location>
</feature>
<dbReference type="AlphaFoldDB" id="A0A9W4T4R4"/>
<name>A0A9W4T4R4_9GLOM</name>
<accession>A0A9W4T4R4</accession>
<gene>
    <name evidence="2" type="ORF">FWILDA_LOCUS15626</name>
</gene>
<dbReference type="Proteomes" id="UP001153678">
    <property type="component" value="Unassembled WGS sequence"/>
</dbReference>
<proteinExistence type="predicted"/>
<organism evidence="2 3">
    <name type="scientific">Funneliformis geosporum</name>
    <dbReference type="NCBI Taxonomy" id="1117311"/>
    <lineage>
        <taxon>Eukaryota</taxon>
        <taxon>Fungi</taxon>
        <taxon>Fungi incertae sedis</taxon>
        <taxon>Mucoromycota</taxon>
        <taxon>Glomeromycotina</taxon>
        <taxon>Glomeromycetes</taxon>
        <taxon>Glomerales</taxon>
        <taxon>Glomeraceae</taxon>
        <taxon>Funneliformis</taxon>
    </lineage>
</organism>
<dbReference type="EMBL" id="CAMKVN010008448">
    <property type="protein sequence ID" value="CAI2192538.1"/>
    <property type="molecule type" value="Genomic_DNA"/>
</dbReference>
<sequence>STSSSSSSGGSNLSGIFDITGDIRISNPNFKATRPTRDPCKQLISNKMSQIPPQVHETIEQFFMSSSTWSLFSFLQYREGVDDFTYDKVKEHMLYKSALNLLSKDHDQARKCLLNFEADGVLRMLEGTTAGQQHVFNIQQQDLLGLYQSGDNDLTNTSMMSLSNILNHPGKRKSEGDHRPKTPPMRPRKVTVTTPEKPTLYKHTMQHLAKHFSVYVNNQCVIMKLDHVDLIPKEIRTWIVNLLSSEKDVFESNIMAPLNSTPAHPFQQICKTILYDFFSMTDKGPLNRFIGERKYTVDRIVPLFKAIQSVYREYLFDWIEVQASCIKDIKELFPEFDFTLNKVDGIGSKVSSNKEIIFIEVSGGPENAVLKHVKEDTEKLIKEAMFGLISLLRGYLGKGAEKARNICIKSAVLPFSFDEVEKFIEVFELLYALIDGLKKQTRELKKLMLADPISNVPTIRDWIWVPKNLSMWEATEVIYEDFDYEDLNYDYED</sequence>
<evidence type="ECO:0000256" key="1">
    <source>
        <dbReference type="SAM" id="MobiDB-lite"/>
    </source>
</evidence>
<protein>
    <submittedName>
        <fullName evidence="2">1241_t:CDS:1</fullName>
    </submittedName>
</protein>
<keyword evidence="3" id="KW-1185">Reference proteome</keyword>
<comment type="caution">
    <text evidence="2">The sequence shown here is derived from an EMBL/GenBank/DDBJ whole genome shotgun (WGS) entry which is preliminary data.</text>
</comment>
<evidence type="ECO:0000313" key="2">
    <source>
        <dbReference type="EMBL" id="CAI2192538.1"/>
    </source>
</evidence>